<name>A0A4R0RRL8_9APHY</name>
<keyword evidence="3" id="KW-1185">Reference proteome</keyword>
<keyword evidence="1" id="KW-0472">Membrane</keyword>
<keyword evidence="1" id="KW-1133">Transmembrane helix</keyword>
<dbReference type="EMBL" id="RWJN01000005">
    <property type="protein sequence ID" value="TCD71550.1"/>
    <property type="molecule type" value="Genomic_DNA"/>
</dbReference>
<dbReference type="AlphaFoldDB" id="A0A4R0RRL8"/>
<organism evidence="2 3">
    <name type="scientific">Steccherinum ochraceum</name>
    <dbReference type="NCBI Taxonomy" id="92696"/>
    <lineage>
        <taxon>Eukaryota</taxon>
        <taxon>Fungi</taxon>
        <taxon>Dikarya</taxon>
        <taxon>Basidiomycota</taxon>
        <taxon>Agaricomycotina</taxon>
        <taxon>Agaricomycetes</taxon>
        <taxon>Polyporales</taxon>
        <taxon>Steccherinaceae</taxon>
        <taxon>Steccherinum</taxon>
    </lineage>
</organism>
<evidence type="ECO:0008006" key="4">
    <source>
        <dbReference type="Google" id="ProtNLM"/>
    </source>
</evidence>
<protein>
    <recommendedName>
        <fullName evidence="4">WW domain-containing protein</fullName>
    </recommendedName>
</protein>
<dbReference type="Proteomes" id="UP000292702">
    <property type="component" value="Unassembled WGS sequence"/>
</dbReference>
<evidence type="ECO:0000256" key="1">
    <source>
        <dbReference type="SAM" id="Phobius"/>
    </source>
</evidence>
<evidence type="ECO:0000313" key="3">
    <source>
        <dbReference type="Proteomes" id="UP000292702"/>
    </source>
</evidence>
<gene>
    <name evidence="2" type="ORF">EIP91_008931</name>
</gene>
<reference evidence="2 3" key="1">
    <citation type="submission" date="2018-11" db="EMBL/GenBank/DDBJ databases">
        <title>Genome assembly of Steccherinum ochraceum LE-BIN_3174, the white-rot fungus of the Steccherinaceae family (The Residual Polyporoid clade, Polyporales, Basidiomycota).</title>
        <authorList>
            <person name="Fedorova T.V."/>
            <person name="Glazunova O.A."/>
            <person name="Landesman E.O."/>
            <person name="Moiseenko K.V."/>
            <person name="Psurtseva N.V."/>
            <person name="Savinova O.S."/>
            <person name="Shakhova N.V."/>
            <person name="Tyazhelova T.V."/>
            <person name="Vasina D.V."/>
        </authorList>
    </citation>
    <scope>NUCLEOTIDE SEQUENCE [LARGE SCALE GENOMIC DNA]</scope>
    <source>
        <strain evidence="2 3">LE-BIN_3174</strain>
    </source>
</reference>
<comment type="caution">
    <text evidence="2">The sequence shown here is derived from an EMBL/GenBank/DDBJ whole genome shotgun (WGS) entry which is preliminary data.</text>
</comment>
<proteinExistence type="predicted"/>
<feature type="transmembrane region" description="Helical" evidence="1">
    <location>
        <begin position="422"/>
        <end position="439"/>
    </location>
</feature>
<accession>A0A4R0RRL8</accession>
<dbReference type="OrthoDB" id="2674421at2759"/>
<evidence type="ECO:0000313" key="2">
    <source>
        <dbReference type="EMBL" id="TCD71550.1"/>
    </source>
</evidence>
<keyword evidence="1" id="KW-0812">Transmembrane</keyword>
<sequence length="488" mass="55103">MDSSEPPPYEGSPLVDVQELTEHAAIEVDACEQTSPEVTLVATTADRNVRYDRPATAILSPFDIPSVWCRVAPSACESPDTFEIPEGWVGHTHPEGCPYYVQPELKVITDANIQDPSIYAKLCGAFYALSEHLVNAQPSLPQDYEIYIYVDEHSDTGRYYLIDYEKRAEFWLRTCTTEELGIPEASSRTNLAHLLQSHFWNHVEFFPHRPVPASLVKELLAILCHARSDHLTSNDSTYPWTAEKYDEHIQILTAAKDFDNPWMTCFIGRAWARIEISRFDHYYGEPYARITRFQKRLPVVEQAHEAELESLVPDGCTYLLSWKEFVAERLTHWEHTSWKAVGLLIANACLLILSRTKWSTSCGLAAATVSTTTLFSGQALVYNHVDMDKVSVHDAIAYLRHIRGKTYGYTPAAMISCLPKALLAWSIIFTAVNMLGIVLEHIDSTFALIGFVGILIVLSLAILFFQHYRSFGSLFSCGRREDDVADLV</sequence>
<feature type="transmembrane region" description="Helical" evidence="1">
    <location>
        <begin position="446"/>
        <end position="465"/>
    </location>
</feature>